<proteinExistence type="predicted"/>
<dbReference type="AlphaFoldDB" id="A0A835EUI0"/>
<name>A0A835EUI0_9POAL</name>
<evidence type="ECO:0000256" key="1">
    <source>
        <dbReference type="SAM" id="Phobius"/>
    </source>
</evidence>
<comment type="caution">
    <text evidence="3">The sequence shown here is derived from an EMBL/GenBank/DDBJ whole genome shotgun (WGS) entry which is preliminary data.</text>
</comment>
<dbReference type="InterPro" id="IPR007658">
    <property type="entry name" value="DUF594"/>
</dbReference>
<evidence type="ECO:0000259" key="2">
    <source>
        <dbReference type="Pfam" id="PF13968"/>
    </source>
</evidence>
<dbReference type="InterPro" id="IPR025315">
    <property type="entry name" value="DUF4220"/>
</dbReference>
<keyword evidence="1" id="KW-1133">Transmembrane helix</keyword>
<organism evidence="3 4">
    <name type="scientific">Digitaria exilis</name>
    <dbReference type="NCBI Taxonomy" id="1010633"/>
    <lineage>
        <taxon>Eukaryota</taxon>
        <taxon>Viridiplantae</taxon>
        <taxon>Streptophyta</taxon>
        <taxon>Embryophyta</taxon>
        <taxon>Tracheophyta</taxon>
        <taxon>Spermatophyta</taxon>
        <taxon>Magnoliopsida</taxon>
        <taxon>Liliopsida</taxon>
        <taxon>Poales</taxon>
        <taxon>Poaceae</taxon>
        <taxon>PACMAD clade</taxon>
        <taxon>Panicoideae</taxon>
        <taxon>Panicodae</taxon>
        <taxon>Paniceae</taxon>
        <taxon>Anthephorinae</taxon>
        <taxon>Digitaria</taxon>
    </lineage>
</organism>
<protein>
    <recommendedName>
        <fullName evidence="2">DUF4220 domain-containing protein</fullName>
    </recommendedName>
</protein>
<reference evidence="3" key="1">
    <citation type="submission" date="2020-07" db="EMBL/GenBank/DDBJ databases">
        <title>Genome sequence and genetic diversity analysis of an under-domesticated orphan crop, white fonio (Digitaria exilis).</title>
        <authorList>
            <person name="Bennetzen J.L."/>
            <person name="Chen S."/>
            <person name="Ma X."/>
            <person name="Wang X."/>
            <person name="Yssel A.E.J."/>
            <person name="Chaluvadi S.R."/>
            <person name="Johnson M."/>
            <person name="Gangashetty P."/>
            <person name="Hamidou F."/>
            <person name="Sanogo M.D."/>
            <person name="Zwaenepoel A."/>
            <person name="Wallace J."/>
            <person name="Van De Peer Y."/>
            <person name="Van Deynze A."/>
        </authorList>
    </citation>
    <scope>NUCLEOTIDE SEQUENCE</scope>
    <source>
        <tissue evidence="3">Leaves</tissue>
    </source>
</reference>
<feature type="transmembrane region" description="Helical" evidence="1">
    <location>
        <begin position="394"/>
        <end position="415"/>
    </location>
</feature>
<evidence type="ECO:0000313" key="4">
    <source>
        <dbReference type="Proteomes" id="UP000636709"/>
    </source>
</evidence>
<feature type="domain" description="DUF4220" evidence="2">
    <location>
        <begin position="63"/>
        <end position="465"/>
    </location>
</feature>
<dbReference type="Proteomes" id="UP000636709">
    <property type="component" value="Unassembled WGS sequence"/>
</dbReference>
<feature type="transmembrane region" description="Helical" evidence="1">
    <location>
        <begin position="352"/>
        <end position="374"/>
    </location>
</feature>
<dbReference type="Pfam" id="PF04578">
    <property type="entry name" value="DUF594"/>
    <property type="match status" value="1"/>
</dbReference>
<evidence type="ECO:0000313" key="3">
    <source>
        <dbReference type="EMBL" id="KAF8721077.1"/>
    </source>
</evidence>
<gene>
    <name evidence="3" type="ORF">HU200_023493</name>
</gene>
<keyword evidence="4" id="KW-1185">Reference proteome</keyword>
<dbReference type="OrthoDB" id="600690at2759"/>
<sequence length="757" mass="85509">MESSSASTVASAALNVSSIEGLFKWNKVTRMASVETLVVLTTLLLVARFLLDFLGPWYGAWSWVMEVVNYSMVHYTMGTMQLSAAKVNDYFQVWAVLLVTLQYSVKAGHPYSRSKKAPLLDLMSSFWAANLLRVQTFSRLRASLWMIWSLNAARTLTYFAASEKAEAVNQVSLRITADYMSYEHEIADAVPPPPPGDGEIFTMDSYKYLVLGEDQVVKDLQDQPRTATTGTQRPDSSRRWRKYQVRLDPQVHEKLITLDKIWKVDMSRILGCTEHTSNQLKDVCLSFSLYKLLRRRFYDLPLHEAGLKKISRLVFRYILSDAERAFRVVGTELSFLQDLFYSRRAATFASGFPTTSLVLSLLLVAATGYVAYPIRYVPEREEKANIVRSTHGVLITRLIVALIAVKELAGIYMYVFSQWTEVLMLCNYATRRWLRHPLAEGVMRVLLTFINRGQWDDTICQHNILISTCRTAKRGTTSWQGIRMETRTKESIFRSIKRLEENPERLGSYLSNAFEGELDSKQMSSAILDDLEADTHRILVWHIATCLCEIKLASNEAVVLRPSNMQQRPFVDKKQMLGAGATWANYTTAASLSNYCAYLVTQALVPDSGLVARNVLDEVRQEIRAILLDGSMEDVCTRLMYAAPATSNTLTGKGTELARKLMVAYGMDDLWEKLADFWTGFLLHLAVSTRASKHRTLLAGRRELTTHLWALLSHAGFLGRTSHGQATILDPVDRLATQASDVQTVTNLEQILSEGTP</sequence>
<keyword evidence="1" id="KW-0472">Membrane</keyword>
<dbReference type="PANTHER" id="PTHR31325">
    <property type="entry name" value="OS01G0798800 PROTEIN-RELATED"/>
    <property type="match status" value="1"/>
</dbReference>
<dbReference type="Pfam" id="PF13968">
    <property type="entry name" value="DUF4220"/>
    <property type="match status" value="1"/>
</dbReference>
<dbReference type="EMBL" id="JACEFO010001687">
    <property type="protein sequence ID" value="KAF8721077.1"/>
    <property type="molecule type" value="Genomic_DNA"/>
</dbReference>
<accession>A0A835EUI0</accession>
<keyword evidence="1" id="KW-0812">Transmembrane</keyword>